<dbReference type="OrthoDB" id="8193702at2"/>
<organism evidence="2 3">
    <name type="scientific">Zhengella mangrovi</name>
    <dbReference type="NCBI Taxonomy" id="1982044"/>
    <lineage>
        <taxon>Bacteria</taxon>
        <taxon>Pseudomonadati</taxon>
        <taxon>Pseudomonadota</taxon>
        <taxon>Alphaproteobacteria</taxon>
        <taxon>Hyphomicrobiales</taxon>
        <taxon>Notoacmeibacteraceae</taxon>
        <taxon>Zhengella</taxon>
    </lineage>
</organism>
<evidence type="ECO:0000313" key="2">
    <source>
        <dbReference type="EMBL" id="PHP66876.1"/>
    </source>
</evidence>
<reference evidence="2 3" key="1">
    <citation type="submission" date="2017-10" db="EMBL/GenBank/DDBJ databases">
        <title>Sedimentibacterium mangrovi gen. nov., sp. nov., a novel member of family Phyllobacteriacea isolated from mangrove sediment.</title>
        <authorList>
            <person name="Liao H."/>
            <person name="Tian Y."/>
        </authorList>
    </citation>
    <scope>NUCLEOTIDE SEQUENCE [LARGE SCALE GENOMIC DNA]</scope>
    <source>
        <strain evidence="2 3">X9-2-2</strain>
    </source>
</reference>
<keyword evidence="3" id="KW-1185">Reference proteome</keyword>
<dbReference type="SUPFAM" id="SSF55729">
    <property type="entry name" value="Acyl-CoA N-acyltransferases (Nat)"/>
    <property type="match status" value="1"/>
</dbReference>
<gene>
    <name evidence="2" type="ORF">CSC94_12305</name>
</gene>
<keyword evidence="2" id="KW-0808">Transferase</keyword>
<proteinExistence type="predicted"/>
<dbReference type="RefSeq" id="WP_099306643.1">
    <property type="nucleotide sequence ID" value="NZ_PDVP01000006.1"/>
</dbReference>
<dbReference type="AlphaFoldDB" id="A0A2G1QMX8"/>
<dbReference type="GO" id="GO:0016740">
    <property type="term" value="F:transferase activity"/>
    <property type="evidence" value="ECO:0007669"/>
    <property type="project" value="UniProtKB-KW"/>
</dbReference>
<name>A0A2G1QMX8_9HYPH</name>
<protein>
    <submittedName>
        <fullName evidence="2">GNAT family N-acetyltransferase</fullName>
    </submittedName>
</protein>
<feature type="domain" description="BioF2-like acetyltransferase" evidence="1">
    <location>
        <begin position="183"/>
        <end position="332"/>
    </location>
</feature>
<dbReference type="Gene3D" id="3.40.630.30">
    <property type="match status" value="1"/>
</dbReference>
<comment type="caution">
    <text evidence="2">The sequence shown here is derived from an EMBL/GenBank/DDBJ whole genome shotgun (WGS) entry which is preliminary data.</text>
</comment>
<dbReference type="EMBL" id="PDVP01000006">
    <property type="protein sequence ID" value="PHP66876.1"/>
    <property type="molecule type" value="Genomic_DNA"/>
</dbReference>
<dbReference type="Proteomes" id="UP000221168">
    <property type="component" value="Unassembled WGS sequence"/>
</dbReference>
<accession>A0A2G1QMX8</accession>
<dbReference type="InterPro" id="IPR016181">
    <property type="entry name" value="Acyl_CoA_acyltransferase"/>
</dbReference>
<sequence length="389" mass="41748">MVDAAARIHDSGPAGQAGLSARVEAGPDAHARHAAFCRNAFHGPAQHPSWVSRWAAHVNADVLFVTVSAGGDELLRLPLETVPDGLGRIAIAVGGRHANGNFPAVAKGAVLPEPTALAAAIATAVRRDRPDISLLSLERLQPAIGGCANPLILPDSPTSPNVALAVDLAGGFEATLQRHSGKRKRKKHRSNERKFQEQGDVRVYCARTAAEARHLLDAFFTVKAARFASMGIQNVFGSTEVQRFFHDLFADALADGTGNFVLHGLEVGGTVRAVTGSSLCDDRMICEFSGFLPDETTNTSPGDYLFFETIRWACENGFAVHDFSVGDEPYKRLWCDIETVQHDTLIALNTRGHVSAAVQSGASALKRTVKNSAPLWAAYKALRRMRNGN</sequence>
<dbReference type="Pfam" id="PF13480">
    <property type="entry name" value="Acetyltransf_6"/>
    <property type="match status" value="1"/>
</dbReference>
<evidence type="ECO:0000313" key="3">
    <source>
        <dbReference type="Proteomes" id="UP000221168"/>
    </source>
</evidence>
<evidence type="ECO:0000259" key="1">
    <source>
        <dbReference type="Pfam" id="PF13480"/>
    </source>
</evidence>
<dbReference type="InterPro" id="IPR038740">
    <property type="entry name" value="BioF2-like_GNAT_dom"/>
</dbReference>